<accession>A0A8C0EZC3</accession>
<keyword evidence="3" id="KW-1185">Reference proteome</keyword>
<reference evidence="2" key="2">
    <citation type="submission" date="2025-09" db="UniProtKB">
        <authorList>
            <consortium name="Ensembl"/>
        </authorList>
    </citation>
    <scope>IDENTIFICATION</scope>
</reference>
<evidence type="ECO:0000313" key="2">
    <source>
        <dbReference type="Ensembl" id="ENSBOBP00000011620.1"/>
    </source>
</evidence>
<name>A0A8C0EZC3_BUBBB</name>
<feature type="signal peptide" evidence="1">
    <location>
        <begin position="1"/>
        <end position="29"/>
    </location>
</feature>
<keyword evidence="1" id="KW-0732">Signal</keyword>
<proteinExistence type="predicted"/>
<evidence type="ECO:0000256" key="1">
    <source>
        <dbReference type="SAM" id="SignalP"/>
    </source>
</evidence>
<dbReference type="PROSITE" id="PS51257">
    <property type="entry name" value="PROKAR_LIPOPROTEIN"/>
    <property type="match status" value="1"/>
</dbReference>
<organism evidence="2 3">
    <name type="scientific">Bubo bubo</name>
    <name type="common">Eurasian eagle-owl</name>
    <name type="synonym">Strix bubo</name>
    <dbReference type="NCBI Taxonomy" id="30461"/>
    <lineage>
        <taxon>Eukaryota</taxon>
        <taxon>Metazoa</taxon>
        <taxon>Chordata</taxon>
        <taxon>Craniata</taxon>
        <taxon>Vertebrata</taxon>
        <taxon>Euteleostomi</taxon>
        <taxon>Archelosauria</taxon>
        <taxon>Archosauria</taxon>
        <taxon>Dinosauria</taxon>
        <taxon>Saurischia</taxon>
        <taxon>Theropoda</taxon>
        <taxon>Coelurosauria</taxon>
        <taxon>Aves</taxon>
        <taxon>Neognathae</taxon>
        <taxon>Neoaves</taxon>
        <taxon>Telluraves</taxon>
        <taxon>Strigiformes</taxon>
        <taxon>Strigidae</taxon>
        <taxon>Bubo</taxon>
    </lineage>
</organism>
<sequence length="98" mass="10986">MWWGRRQSLWGRLLTVPTVAVSCMQAVAAGCVVETAEKTLLSVTGSLAAMYQPLAEKLLLANARQFFLRNRVRSCCFPTFSYLSQQAITLCQNKQDIK</sequence>
<dbReference type="Proteomes" id="UP000694567">
    <property type="component" value="Unplaced"/>
</dbReference>
<evidence type="ECO:0000313" key="3">
    <source>
        <dbReference type="Proteomes" id="UP000694567"/>
    </source>
</evidence>
<feature type="chain" id="PRO_5034334842" evidence="1">
    <location>
        <begin position="30"/>
        <end position="98"/>
    </location>
</feature>
<protein>
    <submittedName>
        <fullName evidence="2">Uncharacterized protein</fullName>
    </submittedName>
</protein>
<reference evidence="2" key="1">
    <citation type="submission" date="2025-08" db="UniProtKB">
        <authorList>
            <consortium name="Ensembl"/>
        </authorList>
    </citation>
    <scope>IDENTIFICATION</scope>
</reference>
<dbReference type="AlphaFoldDB" id="A0A8C0EZC3"/>
<dbReference type="Ensembl" id="ENSBOBT00000011902.1">
    <property type="protein sequence ID" value="ENSBOBP00000011620.1"/>
    <property type="gene ID" value="ENSBOBG00000007400.1"/>
</dbReference>